<dbReference type="AlphaFoldDB" id="A0A172TZI5"/>
<proteinExistence type="predicted"/>
<evidence type="ECO:0000313" key="2">
    <source>
        <dbReference type="EMBL" id="ANE52284.1"/>
    </source>
</evidence>
<dbReference type="InterPro" id="IPR013783">
    <property type="entry name" value="Ig-like_fold"/>
</dbReference>
<dbReference type="InterPro" id="IPR003961">
    <property type="entry name" value="FN3_dom"/>
</dbReference>
<accession>A0A172TZI5</accession>
<dbReference type="Gene3D" id="2.60.40.10">
    <property type="entry name" value="Immunoglobulins"/>
    <property type="match status" value="1"/>
</dbReference>
<dbReference type="SUPFAM" id="SSF49265">
    <property type="entry name" value="Fibronectin type III"/>
    <property type="match status" value="1"/>
</dbReference>
<feature type="signal peptide" evidence="1">
    <location>
        <begin position="1"/>
        <end position="21"/>
    </location>
</feature>
<sequence>MKTLMTIAFLSFITITTSAVATQLPTSTPSVTVTSFKSFKIHRQGKGVTLSWQPATADVQEFVIERSYDGEFFETVCSVGCNGTSIHRFTDENVFPGYIHYRITAVNADGTSEASPVQMIRIVQRK</sequence>
<evidence type="ECO:0008006" key="4">
    <source>
        <dbReference type="Google" id="ProtNLM"/>
    </source>
</evidence>
<evidence type="ECO:0000313" key="3">
    <source>
        <dbReference type="Proteomes" id="UP000077177"/>
    </source>
</evidence>
<dbReference type="EMBL" id="CP011390">
    <property type="protein sequence ID" value="ANE52284.1"/>
    <property type="molecule type" value="Genomic_DNA"/>
</dbReference>
<feature type="chain" id="PRO_5008001452" description="Fibronectin type-III domain-containing protein" evidence="1">
    <location>
        <begin position="22"/>
        <end position="126"/>
    </location>
</feature>
<dbReference type="Proteomes" id="UP000077177">
    <property type="component" value="Chromosome"/>
</dbReference>
<dbReference type="KEGG" id="fla:SY85_19130"/>
<name>A0A172TZI5_9BACT</name>
<reference evidence="2 3" key="2">
    <citation type="journal article" date="2016" name="Int. J. Syst. Evol. Microbiol.">
        <title>Flavisolibacter tropicus sp. nov., isolated from tropical soil.</title>
        <authorList>
            <person name="Lee J.J."/>
            <person name="Kang M.S."/>
            <person name="Kim G.S."/>
            <person name="Lee C.S."/>
            <person name="Lim S."/>
            <person name="Lee J."/>
            <person name="Roh S.H."/>
            <person name="Kang H."/>
            <person name="Ha J.M."/>
            <person name="Bae S."/>
            <person name="Jung H.Y."/>
            <person name="Kim M.K."/>
        </authorList>
    </citation>
    <scope>NUCLEOTIDE SEQUENCE [LARGE SCALE GENOMIC DNA]</scope>
    <source>
        <strain evidence="2 3">LCS9</strain>
    </source>
</reference>
<reference evidence="3" key="1">
    <citation type="submission" date="2015-01" db="EMBL/GenBank/DDBJ databases">
        <title>Flavisolibacter sp./LCS9/ whole genome sequencing.</title>
        <authorList>
            <person name="Kim M.K."/>
            <person name="Srinivasan S."/>
            <person name="Lee J.-J."/>
        </authorList>
    </citation>
    <scope>NUCLEOTIDE SEQUENCE [LARGE SCALE GENOMIC DNA]</scope>
    <source>
        <strain evidence="3">LCS9</strain>
    </source>
</reference>
<dbReference type="CDD" id="cd00063">
    <property type="entry name" value="FN3"/>
    <property type="match status" value="1"/>
</dbReference>
<dbReference type="STRING" id="1492898.SY85_19130"/>
<gene>
    <name evidence="2" type="ORF">SY85_19130</name>
</gene>
<evidence type="ECO:0000256" key="1">
    <source>
        <dbReference type="SAM" id="SignalP"/>
    </source>
</evidence>
<keyword evidence="3" id="KW-1185">Reference proteome</keyword>
<dbReference type="RefSeq" id="WP_066406588.1">
    <property type="nucleotide sequence ID" value="NZ_CP011390.1"/>
</dbReference>
<organism evidence="2 3">
    <name type="scientific">Flavisolibacter tropicus</name>
    <dbReference type="NCBI Taxonomy" id="1492898"/>
    <lineage>
        <taxon>Bacteria</taxon>
        <taxon>Pseudomonadati</taxon>
        <taxon>Bacteroidota</taxon>
        <taxon>Chitinophagia</taxon>
        <taxon>Chitinophagales</taxon>
        <taxon>Chitinophagaceae</taxon>
        <taxon>Flavisolibacter</taxon>
    </lineage>
</organism>
<keyword evidence="1" id="KW-0732">Signal</keyword>
<dbReference type="OrthoDB" id="669507at2"/>
<dbReference type="InterPro" id="IPR036116">
    <property type="entry name" value="FN3_sf"/>
</dbReference>
<protein>
    <recommendedName>
        <fullName evidence="4">Fibronectin type-III domain-containing protein</fullName>
    </recommendedName>
</protein>